<evidence type="ECO:0000313" key="3">
    <source>
        <dbReference type="EMBL" id="MFF3570732.1"/>
    </source>
</evidence>
<protein>
    <submittedName>
        <fullName evidence="3">Uncharacterized protein</fullName>
    </submittedName>
</protein>
<sequence length="115" mass="12770">MHRIAGWWDGFELWVAGLPFLPQFAVVLIGMVPISFLIAYLLDGLLREGLRMLGRDRVAEPEPTPPIDAEDPAVPSEADPESAEYGPHPLEYGPQPLEYGPPLPRPSDVRQKETV</sequence>
<dbReference type="RefSeq" id="WP_051192848.1">
    <property type="nucleotide sequence ID" value="NZ_JBIAQY010000008.1"/>
</dbReference>
<proteinExistence type="predicted"/>
<reference evidence="3 4" key="1">
    <citation type="submission" date="2024-10" db="EMBL/GenBank/DDBJ databases">
        <title>The Natural Products Discovery Center: Release of the First 8490 Sequenced Strains for Exploring Actinobacteria Biosynthetic Diversity.</title>
        <authorList>
            <person name="Kalkreuter E."/>
            <person name="Kautsar S.A."/>
            <person name="Yang D."/>
            <person name="Bader C.D."/>
            <person name="Teijaro C.N."/>
            <person name="Fluegel L."/>
            <person name="Davis C.M."/>
            <person name="Simpson J.R."/>
            <person name="Lauterbach L."/>
            <person name="Steele A.D."/>
            <person name="Gui C."/>
            <person name="Meng S."/>
            <person name="Li G."/>
            <person name="Viehrig K."/>
            <person name="Ye F."/>
            <person name="Su P."/>
            <person name="Kiefer A.F."/>
            <person name="Nichols A."/>
            <person name="Cepeda A.J."/>
            <person name="Yan W."/>
            <person name="Fan B."/>
            <person name="Jiang Y."/>
            <person name="Adhikari A."/>
            <person name="Zheng C.-J."/>
            <person name="Schuster L."/>
            <person name="Cowan T.M."/>
            <person name="Smanski M.J."/>
            <person name="Chevrette M.G."/>
            <person name="De Carvalho L.P.S."/>
            <person name="Shen B."/>
        </authorList>
    </citation>
    <scope>NUCLEOTIDE SEQUENCE [LARGE SCALE GENOMIC DNA]</scope>
    <source>
        <strain evidence="3 4">NPDC002593</strain>
    </source>
</reference>
<evidence type="ECO:0000256" key="2">
    <source>
        <dbReference type="SAM" id="Phobius"/>
    </source>
</evidence>
<name>A0ABW6S360_9NOCA</name>
<comment type="caution">
    <text evidence="3">The sequence shown here is derived from an EMBL/GenBank/DDBJ whole genome shotgun (WGS) entry which is preliminary data.</text>
</comment>
<organism evidence="3 4">
    <name type="scientific">Nocardia jiangxiensis</name>
    <dbReference type="NCBI Taxonomy" id="282685"/>
    <lineage>
        <taxon>Bacteria</taxon>
        <taxon>Bacillati</taxon>
        <taxon>Actinomycetota</taxon>
        <taxon>Actinomycetes</taxon>
        <taxon>Mycobacteriales</taxon>
        <taxon>Nocardiaceae</taxon>
        <taxon>Nocardia</taxon>
    </lineage>
</organism>
<accession>A0ABW6S360</accession>
<evidence type="ECO:0000313" key="4">
    <source>
        <dbReference type="Proteomes" id="UP001601992"/>
    </source>
</evidence>
<keyword evidence="2" id="KW-0812">Transmembrane</keyword>
<feature type="transmembrane region" description="Helical" evidence="2">
    <location>
        <begin position="20"/>
        <end position="42"/>
    </location>
</feature>
<keyword evidence="2" id="KW-0472">Membrane</keyword>
<feature type="region of interest" description="Disordered" evidence="1">
    <location>
        <begin position="57"/>
        <end position="115"/>
    </location>
</feature>
<evidence type="ECO:0000256" key="1">
    <source>
        <dbReference type="SAM" id="MobiDB-lite"/>
    </source>
</evidence>
<keyword evidence="4" id="KW-1185">Reference proteome</keyword>
<dbReference type="EMBL" id="JBIAQY010000008">
    <property type="protein sequence ID" value="MFF3570732.1"/>
    <property type="molecule type" value="Genomic_DNA"/>
</dbReference>
<dbReference type="Proteomes" id="UP001601992">
    <property type="component" value="Unassembled WGS sequence"/>
</dbReference>
<gene>
    <name evidence="3" type="ORF">ACFYXQ_23395</name>
</gene>
<keyword evidence="2" id="KW-1133">Transmembrane helix</keyword>